<dbReference type="PANTHER" id="PTHR13620:SF109">
    <property type="entry name" value="3'-5' EXONUCLEASE"/>
    <property type="match status" value="1"/>
</dbReference>
<comment type="caution">
    <text evidence="13">The sequence shown here is derived from an EMBL/GenBank/DDBJ whole genome shotgun (WGS) entry which is preliminary data.</text>
</comment>
<evidence type="ECO:0000256" key="2">
    <source>
        <dbReference type="ARBA" id="ARBA00022722"/>
    </source>
</evidence>
<feature type="signal peptide" evidence="11">
    <location>
        <begin position="1"/>
        <end position="20"/>
    </location>
</feature>
<feature type="compositionally biased region" description="Low complexity" evidence="10">
    <location>
        <begin position="63"/>
        <end position="77"/>
    </location>
</feature>
<evidence type="ECO:0000256" key="11">
    <source>
        <dbReference type="SAM" id="SignalP"/>
    </source>
</evidence>
<keyword evidence="11" id="KW-0732">Signal</keyword>
<feature type="compositionally biased region" description="Basic and acidic residues" evidence="10">
    <location>
        <begin position="528"/>
        <end position="548"/>
    </location>
</feature>
<dbReference type="InterPro" id="IPR036397">
    <property type="entry name" value="RNaseH_sf"/>
</dbReference>
<dbReference type="PANTHER" id="PTHR13620">
    <property type="entry name" value="3-5 EXONUCLEASE"/>
    <property type="match status" value="1"/>
</dbReference>
<feature type="compositionally biased region" description="Basic and acidic residues" evidence="10">
    <location>
        <begin position="93"/>
        <end position="113"/>
    </location>
</feature>
<protein>
    <recommendedName>
        <fullName evidence="8">3'-5' exonuclease</fullName>
    </recommendedName>
    <alternativeName>
        <fullName evidence="9">Werner Syndrome-like exonuclease</fullName>
    </alternativeName>
</protein>
<dbReference type="EMBL" id="JADGJQ010000003">
    <property type="protein sequence ID" value="KAJ3184583.1"/>
    <property type="molecule type" value="Genomic_DNA"/>
</dbReference>
<dbReference type="InterPro" id="IPR012337">
    <property type="entry name" value="RNaseH-like_sf"/>
</dbReference>
<dbReference type="Gene3D" id="3.30.420.10">
    <property type="entry name" value="Ribonuclease H-like superfamily/Ribonuclease H"/>
    <property type="match status" value="1"/>
</dbReference>
<dbReference type="GO" id="GO:0003676">
    <property type="term" value="F:nucleic acid binding"/>
    <property type="evidence" value="ECO:0007669"/>
    <property type="project" value="InterPro"/>
</dbReference>
<dbReference type="Proteomes" id="UP001212152">
    <property type="component" value="Unassembled WGS sequence"/>
</dbReference>
<keyword evidence="5" id="KW-0269">Exonuclease</keyword>
<proteinExistence type="predicted"/>
<evidence type="ECO:0000256" key="8">
    <source>
        <dbReference type="ARBA" id="ARBA00040531"/>
    </source>
</evidence>
<keyword evidence="2" id="KW-0540">Nuclease</keyword>
<feature type="region of interest" description="Disordered" evidence="10">
    <location>
        <begin position="510"/>
        <end position="548"/>
    </location>
</feature>
<feature type="chain" id="PRO_5042188621" description="3'-5' exonuclease" evidence="11">
    <location>
        <begin position="21"/>
        <end position="548"/>
    </location>
</feature>
<evidence type="ECO:0000259" key="12">
    <source>
        <dbReference type="SMART" id="SM00474"/>
    </source>
</evidence>
<dbReference type="Pfam" id="PF01612">
    <property type="entry name" value="DNA_pol_A_exo1"/>
    <property type="match status" value="1"/>
</dbReference>
<comment type="subcellular location">
    <subcellularLocation>
        <location evidence="1">Nucleus</location>
    </subcellularLocation>
</comment>
<gene>
    <name evidence="13" type="ORF">HDU87_003984</name>
</gene>
<dbReference type="GO" id="GO:0006139">
    <property type="term" value="P:nucleobase-containing compound metabolic process"/>
    <property type="evidence" value="ECO:0007669"/>
    <property type="project" value="InterPro"/>
</dbReference>
<reference evidence="13" key="1">
    <citation type="submission" date="2020-05" db="EMBL/GenBank/DDBJ databases">
        <title>Phylogenomic resolution of chytrid fungi.</title>
        <authorList>
            <person name="Stajich J.E."/>
            <person name="Amses K."/>
            <person name="Simmons R."/>
            <person name="Seto K."/>
            <person name="Myers J."/>
            <person name="Bonds A."/>
            <person name="Quandt C.A."/>
            <person name="Barry K."/>
            <person name="Liu P."/>
            <person name="Grigoriev I."/>
            <person name="Longcore J.E."/>
            <person name="James T.Y."/>
        </authorList>
    </citation>
    <scope>NUCLEOTIDE SEQUENCE</scope>
    <source>
        <strain evidence="13">JEL0379</strain>
    </source>
</reference>
<dbReference type="SUPFAM" id="SSF53098">
    <property type="entry name" value="Ribonuclease H-like"/>
    <property type="match status" value="1"/>
</dbReference>
<name>A0AAD5TRG6_9FUNG</name>
<evidence type="ECO:0000256" key="9">
    <source>
        <dbReference type="ARBA" id="ARBA00042761"/>
    </source>
</evidence>
<dbReference type="SMART" id="SM00474">
    <property type="entry name" value="35EXOc"/>
    <property type="match status" value="1"/>
</dbReference>
<evidence type="ECO:0000256" key="3">
    <source>
        <dbReference type="ARBA" id="ARBA00022723"/>
    </source>
</evidence>
<dbReference type="GO" id="GO:0008408">
    <property type="term" value="F:3'-5' exonuclease activity"/>
    <property type="evidence" value="ECO:0007669"/>
    <property type="project" value="InterPro"/>
</dbReference>
<accession>A0AAD5TRG6</accession>
<evidence type="ECO:0000256" key="1">
    <source>
        <dbReference type="ARBA" id="ARBA00004123"/>
    </source>
</evidence>
<feature type="domain" description="3'-5' exonuclease" evidence="12">
    <location>
        <begin position="288"/>
        <end position="502"/>
    </location>
</feature>
<evidence type="ECO:0000313" key="14">
    <source>
        <dbReference type="Proteomes" id="UP001212152"/>
    </source>
</evidence>
<dbReference type="GO" id="GO:0005634">
    <property type="term" value="C:nucleus"/>
    <property type="evidence" value="ECO:0007669"/>
    <property type="project" value="UniProtKB-SubCell"/>
</dbReference>
<keyword evidence="3" id="KW-0479">Metal-binding</keyword>
<evidence type="ECO:0000256" key="7">
    <source>
        <dbReference type="ARBA" id="ARBA00023242"/>
    </source>
</evidence>
<evidence type="ECO:0000256" key="4">
    <source>
        <dbReference type="ARBA" id="ARBA00022801"/>
    </source>
</evidence>
<keyword evidence="7" id="KW-0539">Nucleus</keyword>
<dbReference type="InterPro" id="IPR051132">
    <property type="entry name" value="3-5_Exonuclease_domain"/>
</dbReference>
<dbReference type="GO" id="GO:0046872">
    <property type="term" value="F:metal ion binding"/>
    <property type="evidence" value="ECO:0007669"/>
    <property type="project" value="UniProtKB-KW"/>
</dbReference>
<evidence type="ECO:0000256" key="6">
    <source>
        <dbReference type="ARBA" id="ARBA00022842"/>
    </source>
</evidence>
<organism evidence="13 14">
    <name type="scientific">Geranomyces variabilis</name>
    <dbReference type="NCBI Taxonomy" id="109894"/>
    <lineage>
        <taxon>Eukaryota</taxon>
        <taxon>Fungi</taxon>
        <taxon>Fungi incertae sedis</taxon>
        <taxon>Chytridiomycota</taxon>
        <taxon>Chytridiomycota incertae sedis</taxon>
        <taxon>Chytridiomycetes</taxon>
        <taxon>Spizellomycetales</taxon>
        <taxon>Powellomycetaceae</taxon>
        <taxon>Geranomyces</taxon>
    </lineage>
</organism>
<evidence type="ECO:0000313" key="13">
    <source>
        <dbReference type="EMBL" id="KAJ3184583.1"/>
    </source>
</evidence>
<evidence type="ECO:0000256" key="5">
    <source>
        <dbReference type="ARBA" id="ARBA00022839"/>
    </source>
</evidence>
<keyword evidence="6" id="KW-0460">Magnesium</keyword>
<feature type="compositionally biased region" description="Basic and acidic residues" evidence="10">
    <location>
        <begin position="135"/>
        <end position="165"/>
    </location>
</feature>
<dbReference type="InterPro" id="IPR002562">
    <property type="entry name" value="3'-5'_exonuclease_dom"/>
</dbReference>
<keyword evidence="14" id="KW-1185">Reference proteome</keyword>
<feature type="region of interest" description="Disordered" evidence="10">
    <location>
        <begin position="60"/>
        <end position="171"/>
    </location>
</feature>
<keyword evidence="4" id="KW-0378">Hydrolase</keyword>
<dbReference type="CDD" id="cd06141">
    <property type="entry name" value="WRN_exo"/>
    <property type="match status" value="1"/>
</dbReference>
<evidence type="ECO:0000256" key="10">
    <source>
        <dbReference type="SAM" id="MobiDB-lite"/>
    </source>
</evidence>
<sequence>MAAAASKCFLFAAGIAATQSGLPLARHQFVRGCARSSSHIAVASQASCITLPRKFYATGPTNPATSGSATTSAPPAAGEGGGPSAAAEPSSAHTEDRPRTAKQASDRVRRELEASGAEISKKQRKHLLAKARAQWRKDNPDLVKERTLARKARQAEAKEQERANSEKGLTPEQIAAKRSREKLQLVQAAADKKRKKREMQLAKVTKKLELKMQRKQVYEEGRQRSYERKAALALAQHRNKHGDENDVEEFKPLPRPVVRSPNAILGPTPSGSFEYLVRWPGGPSRMKVTYTQSTDEIHKWLVTHAKHPYVGLDTERKPTFKKGGVREKTALLQLSTPDGHVLLLNHLQLSKLERGKYQPELENLLRDPKVLKAGVGIWEDFNYLIKDWRLDIDNELSGKCGVVDIMSLAMDDPRFTSPPTDVETAEHLWVEGRDGIKRPPVMKFGLKALTERYLGFELSKPKSVQTANWSCHFPMKRAMSEYAAKDAWVGAQILAVLTEKMSPEEIAALPARYYGARKPPRPATPAREAGKDGEADKRTVDGDNRPQG</sequence>
<dbReference type="AlphaFoldDB" id="A0AAD5TRG6"/>